<evidence type="ECO:0000256" key="1">
    <source>
        <dbReference type="SAM" id="SignalP"/>
    </source>
</evidence>
<name>A0A3D9DRP0_9GAMM</name>
<organism evidence="2 3">
    <name type="scientific">Kushneria indalinina DSM 14324</name>
    <dbReference type="NCBI Taxonomy" id="1122140"/>
    <lineage>
        <taxon>Bacteria</taxon>
        <taxon>Pseudomonadati</taxon>
        <taxon>Pseudomonadota</taxon>
        <taxon>Gammaproteobacteria</taxon>
        <taxon>Oceanospirillales</taxon>
        <taxon>Halomonadaceae</taxon>
        <taxon>Kushneria</taxon>
    </lineage>
</organism>
<protein>
    <submittedName>
        <fullName evidence="2">Integrating conjugative element protein (TIGR03756 family)</fullName>
    </submittedName>
</protein>
<keyword evidence="1" id="KW-0732">Signal</keyword>
<reference evidence="2 3" key="1">
    <citation type="submission" date="2018-07" db="EMBL/GenBank/DDBJ databases">
        <title>Genomic Encyclopedia of Type Strains, Phase IV (KMG-IV): sequencing the most valuable type-strain genomes for metagenomic binning, comparative biology and taxonomic classification.</title>
        <authorList>
            <person name="Goeker M."/>
        </authorList>
    </citation>
    <scope>NUCLEOTIDE SEQUENCE [LARGE SCALE GENOMIC DNA]</scope>
    <source>
        <strain evidence="2 3">DSM 14324</strain>
    </source>
</reference>
<sequence>MNRLFVQLPMALAFAVLFGLASMVSSPRAYAITTPEILQSSLSPQCLDYQVIGVCAWLYCTPWGCTVRTSIRVKHYIPELVVSAYENTGDNPWTEIAMLSPPTGDAIGGGSSRESVPEQHTNTHFKNVDAIGHPSELFYNFAGGFGWFCESNSKPFNPYFISTLDALAWRSGVPEMAYPEALTPGMREMGEVGDLWSPIYPRSGFVSQTHDYKVAATAAQRAADVVTRRGEPHVYQPLIARNSSSSGIWGPDPVEEGDSETHEWQQLAPNMRMSCSTFPDGGENDQLQDPGDYAWTLWRPYRCCKKRGQELLYFTGE</sequence>
<keyword evidence="3" id="KW-1185">Reference proteome</keyword>
<dbReference type="RefSeq" id="WP_115855625.1">
    <property type="nucleotide sequence ID" value="NZ_QRDJ01000012.1"/>
</dbReference>
<dbReference type="Pfam" id="PF06834">
    <property type="entry name" value="TraU"/>
    <property type="match status" value="1"/>
</dbReference>
<evidence type="ECO:0000313" key="3">
    <source>
        <dbReference type="Proteomes" id="UP000256334"/>
    </source>
</evidence>
<dbReference type="Proteomes" id="UP000256334">
    <property type="component" value="Unassembled WGS sequence"/>
</dbReference>
<dbReference type="OrthoDB" id="8435546at2"/>
<dbReference type="EMBL" id="QRDJ01000012">
    <property type="protein sequence ID" value="REC93372.1"/>
    <property type="molecule type" value="Genomic_DNA"/>
</dbReference>
<dbReference type="InterPro" id="IPR026331">
    <property type="entry name" value="PFL_4710"/>
</dbReference>
<accession>A0A3D9DRP0</accession>
<feature type="chain" id="PRO_5017752154" evidence="1">
    <location>
        <begin position="32"/>
        <end position="317"/>
    </location>
</feature>
<dbReference type="AlphaFoldDB" id="A0A3D9DRP0"/>
<dbReference type="InterPro" id="IPR009649">
    <property type="entry name" value="TraU"/>
</dbReference>
<evidence type="ECO:0000313" key="2">
    <source>
        <dbReference type="EMBL" id="REC93372.1"/>
    </source>
</evidence>
<comment type="caution">
    <text evidence="2">The sequence shown here is derived from an EMBL/GenBank/DDBJ whole genome shotgun (WGS) entry which is preliminary data.</text>
</comment>
<dbReference type="NCBIfam" id="TIGR03756">
    <property type="entry name" value="conj_TIGR03756"/>
    <property type="match status" value="1"/>
</dbReference>
<proteinExistence type="predicted"/>
<gene>
    <name evidence="2" type="ORF">C8D72_3416</name>
</gene>
<feature type="signal peptide" evidence="1">
    <location>
        <begin position="1"/>
        <end position="31"/>
    </location>
</feature>